<dbReference type="SUPFAM" id="SSF53756">
    <property type="entry name" value="UDP-Glycosyltransferase/glycogen phosphorylase"/>
    <property type="match status" value="1"/>
</dbReference>
<dbReference type="EMBL" id="VAHF01000011">
    <property type="protein sequence ID" value="TXG51360.1"/>
    <property type="molecule type" value="Genomic_DNA"/>
</dbReference>
<dbReference type="OrthoDB" id="5835829at2759"/>
<organism evidence="3 4">
    <name type="scientific">Acer yangbiense</name>
    <dbReference type="NCBI Taxonomy" id="1000413"/>
    <lineage>
        <taxon>Eukaryota</taxon>
        <taxon>Viridiplantae</taxon>
        <taxon>Streptophyta</taxon>
        <taxon>Embryophyta</taxon>
        <taxon>Tracheophyta</taxon>
        <taxon>Spermatophyta</taxon>
        <taxon>Magnoliopsida</taxon>
        <taxon>eudicotyledons</taxon>
        <taxon>Gunneridae</taxon>
        <taxon>Pentapetalae</taxon>
        <taxon>rosids</taxon>
        <taxon>malvids</taxon>
        <taxon>Sapindales</taxon>
        <taxon>Sapindaceae</taxon>
        <taxon>Hippocastanoideae</taxon>
        <taxon>Acereae</taxon>
        <taxon>Acer</taxon>
    </lineage>
</organism>
<name>A0A5C7H2Z7_9ROSI</name>
<evidence type="ECO:0000256" key="1">
    <source>
        <dbReference type="ARBA" id="ARBA00009995"/>
    </source>
</evidence>
<comment type="caution">
    <text evidence="3">The sequence shown here is derived from an EMBL/GenBank/DDBJ whole genome shotgun (WGS) entry which is preliminary data.</text>
</comment>
<dbReference type="PANTHER" id="PTHR11926">
    <property type="entry name" value="GLUCOSYL/GLUCURONOSYL TRANSFERASES"/>
    <property type="match status" value="1"/>
</dbReference>
<dbReference type="Gene3D" id="3.40.50.2000">
    <property type="entry name" value="Glycogen Phosphorylase B"/>
    <property type="match status" value="1"/>
</dbReference>
<gene>
    <name evidence="3" type="ORF">EZV62_023884</name>
</gene>
<evidence type="ECO:0000313" key="4">
    <source>
        <dbReference type="Proteomes" id="UP000323000"/>
    </source>
</evidence>
<keyword evidence="4" id="KW-1185">Reference proteome</keyword>
<evidence type="ECO:0000313" key="3">
    <source>
        <dbReference type="EMBL" id="TXG51360.1"/>
    </source>
</evidence>
<protein>
    <submittedName>
        <fullName evidence="3">Uncharacterized protein</fullName>
    </submittedName>
</protein>
<sequence>MEKRGCKPHVLILPNSSQGHINPILQFARRSVSKGIKVTLLITVYLSKSMHAADLECSIAIETISDGFDDTDSKDAGSIEACFTSFRINGLRTLAELIEKLANNGQPATAIVYDGLLPWALDVAKQFELFKVAFFTQSCAVNSICYHLNRGLVPLPLSDQSLVSIPELPLLLPSNTPLFYFVDGFGMVTPSGSHELLGNQFSNIDQADWVLFNTFYKLEEKAAHAANYVDKLNSFGDSAIQLASAKAAQHRLDHGVWTSVKFRDMRCALAVLAWLGLANLVTTTSPIRVGNRLNTAQQFSLNSNITAEEIGADVTQACLNFFRSGKVSKARASLEASKASRQTAIDDLHIARAERMSLNTEAIAAEMASKRADLEKAREDWLRGNRGVTVS</sequence>
<dbReference type="GO" id="GO:0080044">
    <property type="term" value="F:quercetin 7-O-glucosyltransferase activity"/>
    <property type="evidence" value="ECO:0007669"/>
    <property type="project" value="TreeGrafter"/>
</dbReference>
<dbReference type="GO" id="GO:0080043">
    <property type="term" value="F:quercetin 3-O-glucosyltransferase activity"/>
    <property type="evidence" value="ECO:0007669"/>
    <property type="project" value="TreeGrafter"/>
</dbReference>
<comment type="similarity">
    <text evidence="1">Belongs to the UDP-glycosyltransferase family.</text>
</comment>
<accession>A0A5C7H2Z7</accession>
<reference evidence="4" key="1">
    <citation type="journal article" date="2019" name="Gigascience">
        <title>De novo genome assembly of the endangered Acer yangbiense, a plant species with extremely small populations endemic to Yunnan Province, China.</title>
        <authorList>
            <person name="Yang J."/>
            <person name="Wariss H.M."/>
            <person name="Tao L."/>
            <person name="Zhang R."/>
            <person name="Yun Q."/>
            <person name="Hollingsworth P."/>
            <person name="Dao Z."/>
            <person name="Luo G."/>
            <person name="Guo H."/>
            <person name="Ma Y."/>
            <person name="Sun W."/>
        </authorList>
    </citation>
    <scope>NUCLEOTIDE SEQUENCE [LARGE SCALE GENOMIC DNA]</scope>
    <source>
        <strain evidence="4">cv. Malutang</strain>
    </source>
</reference>
<dbReference type="Proteomes" id="UP000323000">
    <property type="component" value="Chromosome 11"/>
</dbReference>
<dbReference type="AlphaFoldDB" id="A0A5C7H2Z7"/>
<keyword evidence="2" id="KW-0808">Transferase</keyword>
<keyword evidence="2" id="KW-0328">Glycosyltransferase</keyword>
<dbReference type="PANTHER" id="PTHR11926:SF1553">
    <property type="entry name" value="GLYCOSYLTRANSFERASE"/>
    <property type="match status" value="1"/>
</dbReference>
<proteinExistence type="inferred from homology"/>
<evidence type="ECO:0000256" key="2">
    <source>
        <dbReference type="ARBA" id="ARBA00022676"/>
    </source>
</evidence>